<feature type="compositionally biased region" description="Acidic residues" evidence="5">
    <location>
        <begin position="624"/>
        <end position="634"/>
    </location>
</feature>
<feature type="region of interest" description="Disordered" evidence="5">
    <location>
        <begin position="221"/>
        <end position="255"/>
    </location>
</feature>
<evidence type="ECO:0000256" key="2">
    <source>
        <dbReference type="ARBA" id="ARBA00022771"/>
    </source>
</evidence>
<evidence type="ECO:0000313" key="7">
    <source>
        <dbReference type="EMBL" id="KAG2463306.1"/>
    </source>
</evidence>
<dbReference type="InterPro" id="IPR000058">
    <property type="entry name" value="Znf_AN1"/>
</dbReference>
<dbReference type="InterPro" id="IPR029341">
    <property type="entry name" value="FAM21/CAPZIP"/>
</dbReference>
<dbReference type="GO" id="GO:0008270">
    <property type="term" value="F:zinc ion binding"/>
    <property type="evidence" value="ECO:0007669"/>
    <property type="project" value="UniProtKB-KW"/>
</dbReference>
<feature type="compositionally biased region" description="Low complexity" evidence="5">
    <location>
        <begin position="520"/>
        <end position="547"/>
    </location>
</feature>
<comment type="caution">
    <text evidence="7">The sequence shown here is derived from an EMBL/GenBank/DDBJ whole genome shotgun (WGS) entry which is preliminary data.</text>
</comment>
<dbReference type="Proteomes" id="UP000886611">
    <property type="component" value="Unassembled WGS sequence"/>
</dbReference>
<feature type="compositionally biased region" description="Basic residues" evidence="5">
    <location>
        <begin position="241"/>
        <end position="251"/>
    </location>
</feature>
<dbReference type="PROSITE" id="PS51039">
    <property type="entry name" value="ZF_AN1"/>
    <property type="match status" value="1"/>
</dbReference>
<keyword evidence="8" id="KW-1185">Reference proteome</keyword>
<feature type="compositionally biased region" description="Polar residues" evidence="5">
    <location>
        <begin position="1332"/>
        <end position="1342"/>
    </location>
</feature>
<feature type="region of interest" description="Disordered" evidence="5">
    <location>
        <begin position="1"/>
        <end position="20"/>
    </location>
</feature>
<dbReference type="EMBL" id="JAATIS010004040">
    <property type="protein sequence ID" value="KAG2463306.1"/>
    <property type="molecule type" value="Genomic_DNA"/>
</dbReference>
<dbReference type="Pfam" id="PF15255">
    <property type="entry name" value="CAP-ZIP_m"/>
    <property type="match status" value="1"/>
</dbReference>
<dbReference type="Pfam" id="PF01428">
    <property type="entry name" value="zf-AN1"/>
    <property type="match status" value="1"/>
</dbReference>
<proteinExistence type="predicted"/>
<feature type="compositionally biased region" description="Basic and acidic residues" evidence="5">
    <location>
        <begin position="221"/>
        <end position="231"/>
    </location>
</feature>
<evidence type="ECO:0000313" key="8">
    <source>
        <dbReference type="Proteomes" id="UP000886611"/>
    </source>
</evidence>
<dbReference type="SMART" id="SM00154">
    <property type="entry name" value="ZnF_AN1"/>
    <property type="match status" value="1"/>
</dbReference>
<feature type="region of interest" description="Disordered" evidence="5">
    <location>
        <begin position="1672"/>
        <end position="1694"/>
    </location>
</feature>
<dbReference type="InterPro" id="IPR053061">
    <property type="entry name" value="AN1-type_zinc_finger"/>
</dbReference>
<evidence type="ECO:0000256" key="1">
    <source>
        <dbReference type="ARBA" id="ARBA00022723"/>
    </source>
</evidence>
<sequence length="1766" mass="192197">MNGPAVPLLNGSAEQNGPEGEHVWERAWSLEEMRKSNSNWSLAADSGEKTREQKEAELIPKIQEAVNYGLKVLDVAFEQLDIKAGNSDSEDEECNDKVEPILEPKDLYVDRPLPYLIGSQQFMEQDDVGLGDLSSEEASIGSDRDSVIDSEEEHSDEDLNEQEDEAKSISIQKSSMISDDEEEDSDIFGDSDKDEEDEEEVKKMTGSSSFVDELAARIKDDVQNKEDKDQAETISSVPAAIKKKGKGKKATKKEQLQDIDDNKEMFKAVNVEDEDLSPFGGRDGLFSGGMGLFDDEEGDLFVDTTKQERDEGWTKQMNNADPSFSAFNKIPSGAVSVFPASVDAKQKNKEKNVEQKAQNTSKQPALSSLFDDDEDDDDFFGRNTQMASASGRGSKVKQKKEVDLFGAEDDDGDDEDSDIFKGSVKSTAASAPGQKKNEKNQEEAITGKKPPAGAVSMFGPGTKSLLSGLPKRPPSVSDESEKSEENVPTLEAAKPSSKPADKTVNKGLFSDEEDSQDLFATTATNKSKTTTQKSQATKTPAQQTTKSVAASLFSDEEDQWEASSTKNAIPQDNNKENVKAVDFRNSGHPSDNAQKMTNVFDGEDLFESAGSKSKPKPQRVSLLFEDENDHEDENSGSLFGSKPTSSIKSPEKPQVKTVQSLPDDGDNEDYLYKDAPPPLEEEVKSKKKNTLSLFDDDDDDEEDTDDQITVKTSNAPVITNIKSSDPGPRTKSTGVFQDEELLFSQKQQMDNDPDIDLFASSAKSLTSKPVTNKPGKSVGLFGEEEEEDLFSVVRPKQPLKPSVKKKPASIKEDVSSKNDKTASVLEKGAQSSTSEQAKEAELAINPASLLPGAHARLTGPALSSTPPGAIARVSEHKSMGHVGVSFDVPVQVNTLDNANKNRPKVSGRRRPQTRAARHLSAQLSSEGKDSDYQVIQNHVQDIRANSSSKVNAHSSYTTEPSLVHGNSDLFEVAQAAFPPLTEQAILPAKSEAAKPNLSKISDDLFESDDLFGSSNILPQSLNSKSSSTKETVKPIVQASKEKSGQSIFDQGEDLFQPAAKHKSSKKTAAIPFLEDDEDDLFGSGKTSAVKKEPKPSVQVEPITQANIFEDDIFETEAAKPLKKQKEKSLDSNLFDDSIDIFADLTTTKPPEKKAKKKVETKSIFDDDMVPMDDPIKEMVDFMDPNQEDIWEKTTSNKQVTFLVYREGDQLNFFRVVDRGDGTLTPMSESLSGGSVYNLYTEEEEESEASPSGQQIIENSITMNKMKLLKAKMESMNLSKKPKKTAKVKPRPPIGPRASSSPMNTARQRLFRVLPHIGQSLNPASCLPPVGDQNPSVAASSVHSPLSTLTSSGSSTVPSSSCYLLNEEETWKCPVLGSPLTKIRSPPKVSRVELGNSKLLRNSLPPLTSLEDREECDILEETLDSQKYSLQIEDDLVSSTHEDPFAVVSESVADCDPSSTVSIELEHTSKGLGSIEEDAVLHFIPKALSSDSMDTGVLSTDQTSLKAVKVLAGLQYPSQLSTIGKLQRLPKPFEYSASLRPHMAHTMLKSGERSSMPSASPIRTPRYRGVAVDSTGKRPNVLSKTEARDITEIANKASKEPLGSVNNLGLLASLARSSSGNTSQKNFGASGLCATSGVLPNSLHLFQEDLLRKMSPAGDTSSSAMVANGRCSSGGTSGSLRRVGTPTYHLPPVKAPIPAKKKNSKHCFLCGKKTGLATSYECRCGNNFCAVHRYAETHECTYDYKSAGRRYLQETNPVISAPKLPKI</sequence>
<feature type="compositionally biased region" description="Acidic residues" evidence="5">
    <location>
        <begin position="694"/>
        <end position="706"/>
    </location>
</feature>
<name>A0A8X8BR69_POLSE</name>
<evidence type="ECO:0000259" key="6">
    <source>
        <dbReference type="PROSITE" id="PS51039"/>
    </source>
</evidence>
<protein>
    <submittedName>
        <fullName evidence="7">ZFAN4 protein</fullName>
    </submittedName>
</protein>
<feature type="compositionally biased region" description="Acidic residues" evidence="5">
    <location>
        <begin position="178"/>
        <end position="199"/>
    </location>
</feature>
<feature type="compositionally biased region" description="Basic residues" evidence="5">
    <location>
        <begin position="901"/>
        <end position="917"/>
    </location>
</feature>
<dbReference type="SUPFAM" id="SSF118310">
    <property type="entry name" value="AN1-like Zinc finger"/>
    <property type="match status" value="1"/>
</dbReference>
<evidence type="ECO:0000256" key="3">
    <source>
        <dbReference type="ARBA" id="ARBA00022833"/>
    </source>
</evidence>
<feature type="compositionally biased region" description="Low complexity" evidence="5">
    <location>
        <begin position="168"/>
        <end position="177"/>
    </location>
</feature>
<gene>
    <name evidence="7" type="primary">Zfand4</name>
    <name evidence="7" type="ORF">GTO96_0001963</name>
</gene>
<feature type="region of interest" description="Disordered" evidence="5">
    <location>
        <begin position="127"/>
        <end position="208"/>
    </location>
</feature>
<evidence type="ECO:0000256" key="4">
    <source>
        <dbReference type="PROSITE-ProRule" id="PRU00449"/>
    </source>
</evidence>
<feature type="compositionally biased region" description="Basic and acidic residues" evidence="5">
    <location>
        <begin position="435"/>
        <end position="446"/>
    </location>
</feature>
<feature type="compositionally biased region" description="Low complexity" evidence="5">
    <location>
        <begin position="1343"/>
        <end position="1354"/>
    </location>
</feature>
<feature type="domain" description="AN1-type" evidence="6">
    <location>
        <begin position="1700"/>
        <end position="1747"/>
    </location>
</feature>
<keyword evidence="3" id="KW-0862">Zinc</keyword>
<feature type="compositionally biased region" description="Acidic residues" evidence="5">
    <location>
        <begin position="148"/>
        <end position="164"/>
    </location>
</feature>
<organism evidence="7 8">
    <name type="scientific">Polypterus senegalus</name>
    <name type="common">Senegal bichir</name>
    <dbReference type="NCBI Taxonomy" id="55291"/>
    <lineage>
        <taxon>Eukaryota</taxon>
        <taxon>Metazoa</taxon>
        <taxon>Chordata</taxon>
        <taxon>Craniata</taxon>
        <taxon>Vertebrata</taxon>
        <taxon>Euteleostomi</taxon>
        <taxon>Actinopterygii</taxon>
        <taxon>Polypteriformes</taxon>
        <taxon>Polypteridae</taxon>
        <taxon>Polypterus</taxon>
    </lineage>
</organism>
<feature type="non-terminal residue" evidence="7">
    <location>
        <position position="1766"/>
    </location>
</feature>
<feature type="region of interest" description="Disordered" evidence="5">
    <location>
        <begin position="1331"/>
        <end position="1354"/>
    </location>
</feature>
<feature type="compositionally biased region" description="Basic and acidic residues" evidence="5">
    <location>
        <begin position="344"/>
        <end position="354"/>
    </location>
</feature>
<feature type="region of interest" description="Disordered" evidence="5">
    <location>
        <begin position="1277"/>
        <end position="1303"/>
    </location>
</feature>
<feature type="compositionally biased region" description="Basic residues" evidence="5">
    <location>
        <begin position="1279"/>
        <end position="1289"/>
    </location>
</feature>
<keyword evidence="1" id="KW-0479">Metal-binding</keyword>
<keyword evidence="2 4" id="KW-0863">Zinc-finger</keyword>
<feature type="region of interest" description="Disordered" evidence="5">
    <location>
        <begin position="341"/>
        <end position="734"/>
    </location>
</feature>
<dbReference type="Gene3D" id="4.10.1110.10">
    <property type="entry name" value="AN1-like Zinc finger"/>
    <property type="match status" value="1"/>
</dbReference>
<feature type="region of interest" description="Disordered" evidence="5">
    <location>
        <begin position="895"/>
        <end position="930"/>
    </location>
</feature>
<evidence type="ECO:0000256" key="5">
    <source>
        <dbReference type="SAM" id="MobiDB-lite"/>
    </source>
</evidence>
<feature type="compositionally biased region" description="Basic and acidic residues" evidence="5">
    <location>
        <begin position="809"/>
        <end position="820"/>
    </location>
</feature>
<feature type="compositionally biased region" description="Polar residues" evidence="5">
    <location>
        <begin position="561"/>
        <end position="572"/>
    </location>
</feature>
<feature type="compositionally biased region" description="Polar residues" evidence="5">
    <location>
        <begin position="587"/>
        <end position="597"/>
    </location>
</feature>
<dbReference type="PANTHER" id="PTHR46728">
    <property type="entry name" value="AN1-TYPE ZINC FINGER PROTEIN 4"/>
    <property type="match status" value="1"/>
</dbReference>
<feature type="non-terminal residue" evidence="7">
    <location>
        <position position="1"/>
    </location>
</feature>
<feature type="compositionally biased region" description="Acidic residues" evidence="5">
    <location>
        <begin position="406"/>
        <end position="417"/>
    </location>
</feature>
<feature type="region of interest" description="Disordered" evidence="5">
    <location>
        <begin position="787"/>
        <end position="845"/>
    </location>
</feature>
<dbReference type="PANTHER" id="PTHR46728:SF1">
    <property type="entry name" value="AN1-TYPE ZINC FINGER PROTEIN 4"/>
    <property type="match status" value="1"/>
</dbReference>
<feature type="compositionally biased region" description="Basic and acidic residues" evidence="5">
    <location>
        <begin position="573"/>
        <end position="582"/>
    </location>
</feature>
<feature type="compositionally biased region" description="Polar residues" evidence="5">
    <location>
        <begin position="707"/>
        <end position="723"/>
    </location>
</feature>
<reference evidence="7 8" key="1">
    <citation type="journal article" date="2021" name="Cell">
        <title>Tracing the genetic footprints of vertebrate landing in non-teleost ray-finned fishes.</title>
        <authorList>
            <person name="Bi X."/>
            <person name="Wang K."/>
            <person name="Yang L."/>
            <person name="Pan H."/>
            <person name="Jiang H."/>
            <person name="Wei Q."/>
            <person name="Fang M."/>
            <person name="Yu H."/>
            <person name="Zhu C."/>
            <person name="Cai Y."/>
            <person name="He Y."/>
            <person name="Gan X."/>
            <person name="Zeng H."/>
            <person name="Yu D."/>
            <person name="Zhu Y."/>
            <person name="Jiang H."/>
            <person name="Qiu Q."/>
            <person name="Yang H."/>
            <person name="Zhang Y.E."/>
            <person name="Wang W."/>
            <person name="Zhu M."/>
            <person name="He S."/>
            <person name="Zhang G."/>
        </authorList>
    </citation>
    <scope>NUCLEOTIDE SEQUENCE [LARGE SCALE GENOMIC DNA]</scope>
    <source>
        <strain evidence="7">Bchr_013</strain>
    </source>
</reference>
<accession>A0A8X8BR69</accession>
<dbReference type="InterPro" id="IPR035896">
    <property type="entry name" value="AN1-like_Znf"/>
</dbReference>
<feature type="compositionally biased region" description="Polar residues" evidence="5">
    <location>
        <begin position="635"/>
        <end position="648"/>
    </location>
</feature>